<dbReference type="EMBL" id="CAJJDP010000111">
    <property type="protein sequence ID" value="CAD8196465.1"/>
    <property type="molecule type" value="Genomic_DNA"/>
</dbReference>
<sequence length="198" mass="23229">MGFMTYLKSLIRENIKTEKKLEIDRFSFQKIRLVVDYMLKEVSLRLEDGLNKVMGFMLILKQFMKLNIKMVQKLVDGIFLIRIGSQKKLNKLEVGSMMERIQNKLENGLNQAMTFMIYLKLFIMANTRMVKRLADCTFYLEGTLIRNLNRCILLQKKRYSGGRLYDEGGSFRIGRWIESSDGSTTWSQVTVQFFSSLK</sequence>
<gene>
    <name evidence="1" type="ORF">POCTA_138.1.T1110198</name>
</gene>
<reference evidence="1" key="1">
    <citation type="submission" date="2021-01" db="EMBL/GenBank/DDBJ databases">
        <authorList>
            <consortium name="Genoscope - CEA"/>
            <person name="William W."/>
        </authorList>
    </citation>
    <scope>NUCLEOTIDE SEQUENCE</scope>
</reference>
<protein>
    <submittedName>
        <fullName evidence="1">Uncharacterized protein</fullName>
    </submittedName>
</protein>
<accession>A0A8S1X6H3</accession>
<evidence type="ECO:0000313" key="1">
    <source>
        <dbReference type="EMBL" id="CAD8196465.1"/>
    </source>
</evidence>
<evidence type="ECO:0000313" key="2">
    <source>
        <dbReference type="Proteomes" id="UP000683925"/>
    </source>
</evidence>
<organism evidence="1 2">
    <name type="scientific">Paramecium octaurelia</name>
    <dbReference type="NCBI Taxonomy" id="43137"/>
    <lineage>
        <taxon>Eukaryota</taxon>
        <taxon>Sar</taxon>
        <taxon>Alveolata</taxon>
        <taxon>Ciliophora</taxon>
        <taxon>Intramacronucleata</taxon>
        <taxon>Oligohymenophorea</taxon>
        <taxon>Peniculida</taxon>
        <taxon>Parameciidae</taxon>
        <taxon>Paramecium</taxon>
    </lineage>
</organism>
<name>A0A8S1X6H3_PAROT</name>
<dbReference type="AlphaFoldDB" id="A0A8S1X6H3"/>
<proteinExistence type="predicted"/>
<dbReference type="Proteomes" id="UP000683925">
    <property type="component" value="Unassembled WGS sequence"/>
</dbReference>
<keyword evidence="2" id="KW-1185">Reference proteome</keyword>
<comment type="caution">
    <text evidence="1">The sequence shown here is derived from an EMBL/GenBank/DDBJ whole genome shotgun (WGS) entry which is preliminary data.</text>
</comment>